<evidence type="ECO:0000313" key="3">
    <source>
        <dbReference type="Proteomes" id="UP000217696"/>
    </source>
</evidence>
<dbReference type="InterPro" id="IPR001509">
    <property type="entry name" value="Epimerase_deHydtase"/>
</dbReference>
<dbReference type="Pfam" id="PF01370">
    <property type="entry name" value="Epimerase"/>
    <property type="match status" value="1"/>
</dbReference>
<evidence type="ECO:0000313" key="2">
    <source>
        <dbReference type="EMBL" id="BAU28024.1"/>
    </source>
</evidence>
<organism evidence="2 3">
    <name type="scientific">Aneurinibacillus soli</name>
    <dbReference type="NCBI Taxonomy" id="1500254"/>
    <lineage>
        <taxon>Bacteria</taxon>
        <taxon>Bacillati</taxon>
        <taxon>Bacillota</taxon>
        <taxon>Bacilli</taxon>
        <taxon>Bacillales</taxon>
        <taxon>Paenibacillaceae</taxon>
        <taxon>Aneurinibacillus group</taxon>
        <taxon>Aneurinibacillus</taxon>
    </lineage>
</organism>
<sequence length="301" mass="32844">MHIAIAGGSGFIGAHLVKNWRKQGNQVTVISRSCAKVRSELPLTDCVTWDELAAQPDRLDGVDAIVNMAGESIHSGRWTNERKQRILLSRVDTTQKIAALVEEMNRKPSVVINGSAIGVYGMSDEARFDEDSLAAGSDFLAHVSGQWEAEADRIPVERLVKIRTGVVLGVEGGAFPKMAEPYKLFAGGRIGSGRQWLSWIHIDDYVRLLDFCLHTQNVSGVVNATAPHPVTNDEFGRALGQALRRPHLIPVPAFVLKLLFGEMAELLLSGQHVAPTRALAAGFTFKYPSVKLAVQDLVSKM</sequence>
<dbReference type="AlphaFoldDB" id="A0A0U4WH85"/>
<dbReference type="InterPro" id="IPR036291">
    <property type="entry name" value="NAD(P)-bd_dom_sf"/>
</dbReference>
<reference evidence="2 3" key="1">
    <citation type="submission" date="2015-12" db="EMBL/GenBank/DDBJ databases">
        <title>Genome sequence of Aneurinibacillus soli.</title>
        <authorList>
            <person name="Lee J.S."/>
            <person name="Lee K.C."/>
            <person name="Kim K.K."/>
            <person name="Lee B.W."/>
        </authorList>
    </citation>
    <scope>NUCLEOTIDE SEQUENCE [LARGE SCALE GENOMIC DNA]</scope>
    <source>
        <strain evidence="2 3">CB4</strain>
    </source>
</reference>
<keyword evidence="3" id="KW-1185">Reference proteome</keyword>
<dbReference type="SUPFAM" id="SSF51735">
    <property type="entry name" value="NAD(P)-binding Rossmann-fold domains"/>
    <property type="match status" value="1"/>
</dbReference>
<protein>
    <submittedName>
        <fullName evidence="2">Epimerase family protein</fullName>
    </submittedName>
</protein>
<dbReference type="CDD" id="cd05242">
    <property type="entry name" value="SDR_a8"/>
    <property type="match status" value="1"/>
</dbReference>
<gene>
    <name evidence="2" type="ORF">CB4_02198</name>
</gene>
<dbReference type="OrthoDB" id="9801773at2"/>
<dbReference type="RefSeq" id="WP_096465815.1">
    <property type="nucleotide sequence ID" value="NZ_AP017312.1"/>
</dbReference>
<comment type="similarity">
    <text evidence="1">Belongs to the NAD(P)-dependent epimerase/dehydratase family. SDR39U1 subfamily.</text>
</comment>
<dbReference type="PANTHER" id="PTHR11092:SF0">
    <property type="entry name" value="EPIMERASE FAMILY PROTEIN SDR39U1"/>
    <property type="match status" value="1"/>
</dbReference>
<accession>A0A0U4WH85</accession>
<dbReference type="InterPro" id="IPR013549">
    <property type="entry name" value="DUF1731"/>
</dbReference>
<dbReference type="InterPro" id="IPR010099">
    <property type="entry name" value="SDR39U1"/>
</dbReference>
<dbReference type="Pfam" id="PF08338">
    <property type="entry name" value="DUF1731"/>
    <property type="match status" value="1"/>
</dbReference>
<dbReference type="Gene3D" id="3.40.50.720">
    <property type="entry name" value="NAD(P)-binding Rossmann-like Domain"/>
    <property type="match status" value="1"/>
</dbReference>
<name>A0A0U4WH85_9BACL</name>
<dbReference type="KEGG" id="asoc:CB4_02198"/>
<dbReference type="PANTHER" id="PTHR11092">
    <property type="entry name" value="SUGAR NUCLEOTIDE EPIMERASE RELATED"/>
    <property type="match status" value="1"/>
</dbReference>
<dbReference type="NCBIfam" id="TIGR01777">
    <property type="entry name" value="yfcH"/>
    <property type="match status" value="1"/>
</dbReference>
<dbReference type="EMBL" id="AP017312">
    <property type="protein sequence ID" value="BAU28024.1"/>
    <property type="molecule type" value="Genomic_DNA"/>
</dbReference>
<evidence type="ECO:0000256" key="1">
    <source>
        <dbReference type="ARBA" id="ARBA00009353"/>
    </source>
</evidence>
<proteinExistence type="inferred from homology"/>
<dbReference type="Proteomes" id="UP000217696">
    <property type="component" value="Chromosome"/>
</dbReference>